<feature type="transmembrane region" description="Helical" evidence="8">
    <location>
        <begin position="349"/>
        <end position="369"/>
    </location>
</feature>
<dbReference type="InterPro" id="IPR011701">
    <property type="entry name" value="MFS"/>
</dbReference>
<dbReference type="PANTHER" id="PTHR23501:SF187">
    <property type="entry name" value="MAJOR FACILITATOR SUPERFAMILY (MFS) PROFILE DOMAIN-CONTAINING PROTEIN"/>
    <property type="match status" value="1"/>
</dbReference>
<dbReference type="Pfam" id="PF07690">
    <property type="entry name" value="MFS_1"/>
    <property type="match status" value="1"/>
</dbReference>
<keyword evidence="4 8" id="KW-1133">Transmembrane helix</keyword>
<protein>
    <recommendedName>
        <fullName evidence="9">Major facilitator superfamily (MFS) profile domain-containing protein</fullName>
    </recommendedName>
</protein>
<dbReference type="Gene3D" id="1.20.1250.20">
    <property type="entry name" value="MFS general substrate transporter like domains"/>
    <property type="match status" value="1"/>
</dbReference>
<dbReference type="Proteomes" id="UP000028524">
    <property type="component" value="Unassembled WGS sequence"/>
</dbReference>
<feature type="domain" description="Major facilitator superfamily (MFS) profile" evidence="9">
    <location>
        <begin position="49"/>
        <end position="547"/>
    </location>
</feature>
<feature type="transmembrane region" description="Helical" evidence="8">
    <location>
        <begin position="240"/>
        <end position="260"/>
    </location>
</feature>
<feature type="transmembrane region" description="Helical" evidence="8">
    <location>
        <begin position="201"/>
        <end position="220"/>
    </location>
</feature>
<feature type="transmembrane region" description="Helical" evidence="8">
    <location>
        <begin position="314"/>
        <end position="337"/>
    </location>
</feature>
<dbReference type="GO" id="GO:0022857">
    <property type="term" value="F:transmembrane transporter activity"/>
    <property type="evidence" value="ECO:0007669"/>
    <property type="project" value="InterPro"/>
</dbReference>
<dbReference type="PANTHER" id="PTHR23501">
    <property type="entry name" value="MAJOR FACILITATOR SUPERFAMILY"/>
    <property type="match status" value="1"/>
</dbReference>
<evidence type="ECO:0000256" key="1">
    <source>
        <dbReference type="ARBA" id="ARBA00004141"/>
    </source>
</evidence>
<feature type="transmembrane region" description="Helical" evidence="8">
    <location>
        <begin position="381"/>
        <end position="397"/>
    </location>
</feature>
<keyword evidence="2" id="KW-0813">Transport</keyword>
<keyword evidence="11" id="KW-1185">Reference proteome</keyword>
<name>A0A084QZJ1_STAC4</name>
<dbReference type="PROSITE" id="PS50850">
    <property type="entry name" value="MFS"/>
    <property type="match status" value="1"/>
</dbReference>
<dbReference type="FunCoup" id="A0A084QZJ1">
    <property type="interactions" value="29"/>
</dbReference>
<dbReference type="OMA" id="RHRGPYL"/>
<sequence length="598" mass="65024">MTIASSKSTHSAAVAPMLSQQAQPQRTDDAAVNESTHHEFRHNWRIASIFIVLVFLSFLSALDSSIITTSLPTITHEIGGEREYTWIVNSYLFASTVPQPLFGQIANVFGRRTPFFVSLGLFFLGSALAGFARNAAMFIAARVIQGVGSGGLYVLPEIIMCDLVPPRHRGPYLSALLSAAAIGATIGPIIGGVLAQADWRWIFWINLPVVAVGIVFMIWLLRLKHTRNQTWKAALSRVDFLGNAIFIPSIISIFFGLILGGNSTSGYPWDNWRIILSLVLGVFGWIVFHIHQASPICREPSMPPRLFKHRTSSVGFLMIFLISTFSQAIAFFIPIYFQAVRGTSPLVSGVNYLPFALALLVLAGSAGGFLSKTGLYKPVHFAGWALSAIGAGLFSMLDEDSNTETWAGFQILAAGGVGFIFTVSLPSTLSALEEGDVAVATGTFAFVRTFGFVWGVTMASIIFNSQVNSRLDTIDDPLVRQYLADGAAYAYAAGREDGSGSISGLSETSRSQVISIYVQALRTVWLTYIGISCVGLLSTFIEKQLDLRREHETQFGLAENEATQDKPDQILDLVKQGSPTRHISIHDGNGVLEAEKRV</sequence>
<evidence type="ECO:0000256" key="6">
    <source>
        <dbReference type="ARBA" id="ARBA00023180"/>
    </source>
</evidence>
<dbReference type="OrthoDB" id="10021397at2759"/>
<dbReference type="SUPFAM" id="SSF103473">
    <property type="entry name" value="MFS general substrate transporter"/>
    <property type="match status" value="2"/>
</dbReference>
<gene>
    <name evidence="10" type="ORF">S40285_08472</name>
</gene>
<evidence type="ECO:0000256" key="3">
    <source>
        <dbReference type="ARBA" id="ARBA00022692"/>
    </source>
</evidence>
<dbReference type="PRINTS" id="PR01036">
    <property type="entry name" value="TCRTETB"/>
</dbReference>
<evidence type="ECO:0000259" key="9">
    <source>
        <dbReference type="PROSITE" id="PS50850"/>
    </source>
</evidence>
<dbReference type="CDD" id="cd17502">
    <property type="entry name" value="MFS_Azr1_MDR_like"/>
    <property type="match status" value="1"/>
</dbReference>
<dbReference type="InParanoid" id="A0A084QZJ1"/>
<dbReference type="Gene3D" id="1.20.1720.10">
    <property type="entry name" value="Multidrug resistance protein D"/>
    <property type="match status" value="1"/>
</dbReference>
<accession>A0A084QZJ1</accession>
<feature type="transmembrane region" description="Helical" evidence="8">
    <location>
        <begin position="44"/>
        <end position="62"/>
    </location>
</feature>
<organism evidence="10 11">
    <name type="scientific">Stachybotrys chlorohalonatus (strain IBT 40285)</name>
    <dbReference type="NCBI Taxonomy" id="1283841"/>
    <lineage>
        <taxon>Eukaryota</taxon>
        <taxon>Fungi</taxon>
        <taxon>Dikarya</taxon>
        <taxon>Ascomycota</taxon>
        <taxon>Pezizomycotina</taxon>
        <taxon>Sordariomycetes</taxon>
        <taxon>Hypocreomycetidae</taxon>
        <taxon>Hypocreales</taxon>
        <taxon>Stachybotryaceae</taxon>
        <taxon>Stachybotrys</taxon>
    </lineage>
</organism>
<evidence type="ECO:0000313" key="11">
    <source>
        <dbReference type="Proteomes" id="UP000028524"/>
    </source>
</evidence>
<feature type="region of interest" description="Disordered" evidence="7">
    <location>
        <begin position="1"/>
        <end position="34"/>
    </location>
</feature>
<dbReference type="InterPro" id="IPR020846">
    <property type="entry name" value="MFS_dom"/>
</dbReference>
<keyword evidence="3 8" id="KW-0812">Transmembrane</keyword>
<feature type="transmembrane region" description="Helical" evidence="8">
    <location>
        <begin position="523"/>
        <end position="541"/>
    </location>
</feature>
<evidence type="ECO:0000256" key="2">
    <source>
        <dbReference type="ARBA" id="ARBA00022448"/>
    </source>
</evidence>
<dbReference type="GO" id="GO:0005886">
    <property type="term" value="C:plasma membrane"/>
    <property type="evidence" value="ECO:0007669"/>
    <property type="project" value="TreeGrafter"/>
</dbReference>
<comment type="subcellular location">
    <subcellularLocation>
        <location evidence="1">Membrane</location>
        <topology evidence="1">Multi-pass membrane protein</topology>
    </subcellularLocation>
</comment>
<reference evidence="10 11" key="1">
    <citation type="journal article" date="2014" name="BMC Genomics">
        <title>Comparative genome sequencing reveals chemotype-specific gene clusters in the toxigenic black mold Stachybotrys.</title>
        <authorList>
            <person name="Semeiks J."/>
            <person name="Borek D."/>
            <person name="Otwinowski Z."/>
            <person name="Grishin N.V."/>
        </authorList>
    </citation>
    <scope>NUCLEOTIDE SEQUENCE [LARGE SCALE GENOMIC DNA]</scope>
    <source>
        <strain evidence="10 11">IBT 40285</strain>
    </source>
</reference>
<proteinExistence type="predicted"/>
<dbReference type="EMBL" id="KL659507">
    <property type="protein sequence ID" value="KFA69376.1"/>
    <property type="molecule type" value="Genomic_DNA"/>
</dbReference>
<keyword evidence="5 8" id="KW-0472">Membrane</keyword>
<evidence type="ECO:0000256" key="8">
    <source>
        <dbReference type="SAM" id="Phobius"/>
    </source>
</evidence>
<feature type="transmembrane region" description="Helical" evidence="8">
    <location>
        <begin position="444"/>
        <end position="463"/>
    </location>
</feature>
<feature type="transmembrane region" description="Helical" evidence="8">
    <location>
        <begin position="115"/>
        <end position="132"/>
    </location>
</feature>
<dbReference type="InterPro" id="IPR036259">
    <property type="entry name" value="MFS_trans_sf"/>
</dbReference>
<dbReference type="AlphaFoldDB" id="A0A084QZJ1"/>
<feature type="transmembrane region" description="Helical" evidence="8">
    <location>
        <begin position="409"/>
        <end position="432"/>
    </location>
</feature>
<keyword evidence="6" id="KW-0325">Glycoprotein</keyword>
<evidence type="ECO:0000256" key="7">
    <source>
        <dbReference type="SAM" id="MobiDB-lite"/>
    </source>
</evidence>
<feature type="transmembrane region" description="Helical" evidence="8">
    <location>
        <begin position="272"/>
        <end position="293"/>
    </location>
</feature>
<evidence type="ECO:0000256" key="4">
    <source>
        <dbReference type="ARBA" id="ARBA00022989"/>
    </source>
</evidence>
<feature type="compositionally biased region" description="Polar residues" evidence="7">
    <location>
        <begin position="1"/>
        <end position="11"/>
    </location>
</feature>
<evidence type="ECO:0000256" key="5">
    <source>
        <dbReference type="ARBA" id="ARBA00023136"/>
    </source>
</evidence>
<dbReference type="HOGENOM" id="CLU_000960_22_0_1"/>
<feature type="transmembrane region" description="Helical" evidence="8">
    <location>
        <begin position="172"/>
        <end position="195"/>
    </location>
</feature>
<feature type="transmembrane region" description="Helical" evidence="8">
    <location>
        <begin position="138"/>
        <end position="160"/>
    </location>
</feature>
<evidence type="ECO:0000313" key="10">
    <source>
        <dbReference type="EMBL" id="KFA69376.1"/>
    </source>
</evidence>